<evidence type="ECO:0000313" key="1">
    <source>
        <dbReference type="EMBL" id="MCR0980599.1"/>
    </source>
</evidence>
<dbReference type="EMBL" id="JANJOU010000001">
    <property type="protein sequence ID" value="MCR0980599.1"/>
    <property type="molecule type" value="Genomic_DNA"/>
</dbReference>
<dbReference type="Proteomes" id="UP001524642">
    <property type="component" value="Unassembled WGS sequence"/>
</dbReference>
<gene>
    <name evidence="1" type="ORF">NRP21_00870</name>
</gene>
<organism evidence="1 2">
    <name type="scientific">Roseomonas populi</name>
    <dbReference type="NCBI Taxonomy" id="3121582"/>
    <lineage>
        <taxon>Bacteria</taxon>
        <taxon>Pseudomonadati</taxon>
        <taxon>Pseudomonadota</taxon>
        <taxon>Alphaproteobacteria</taxon>
        <taxon>Acetobacterales</taxon>
        <taxon>Roseomonadaceae</taxon>
        <taxon>Roseomonas</taxon>
    </lineage>
</organism>
<dbReference type="RefSeq" id="WP_257714282.1">
    <property type="nucleotide sequence ID" value="NZ_JANJOU010000001.1"/>
</dbReference>
<sequence>MARLLGLETVDLPSQPRLVIVTYMTEQGVRLAHMPLWRAEELGLIEALQDGRFIFASELEDASV</sequence>
<protein>
    <submittedName>
        <fullName evidence="1">Uncharacterized protein</fullName>
    </submittedName>
</protein>
<name>A0ABT1X0V9_9PROT</name>
<proteinExistence type="predicted"/>
<comment type="caution">
    <text evidence="1">The sequence shown here is derived from an EMBL/GenBank/DDBJ whole genome shotgun (WGS) entry which is preliminary data.</text>
</comment>
<keyword evidence="2" id="KW-1185">Reference proteome</keyword>
<evidence type="ECO:0000313" key="2">
    <source>
        <dbReference type="Proteomes" id="UP001524642"/>
    </source>
</evidence>
<accession>A0ABT1X0V9</accession>
<reference evidence="1 2" key="1">
    <citation type="submission" date="2022-06" db="EMBL/GenBank/DDBJ databases">
        <title>Roseomonas CN29.</title>
        <authorList>
            <person name="Cheng Y."/>
            <person name="He X."/>
        </authorList>
    </citation>
    <scope>NUCLEOTIDE SEQUENCE [LARGE SCALE GENOMIC DNA]</scope>
    <source>
        <strain evidence="1 2">CN29</strain>
    </source>
</reference>